<reference evidence="2" key="2">
    <citation type="submission" date="2023-01" db="EMBL/GenBank/DDBJ databases">
        <authorList>
            <person name="Sun Q."/>
            <person name="Evtushenko L."/>
        </authorList>
    </citation>
    <scope>NUCLEOTIDE SEQUENCE</scope>
    <source>
        <strain evidence="2">VKM B-2555</strain>
    </source>
</reference>
<dbReference type="RefSeq" id="WP_271203831.1">
    <property type="nucleotide sequence ID" value="NZ_BSFK01000005.1"/>
</dbReference>
<comment type="caution">
    <text evidence="2">The sequence shown here is derived from an EMBL/GenBank/DDBJ whole genome shotgun (WGS) entry which is preliminary data.</text>
</comment>
<dbReference type="PIRSF" id="PIRSF016660">
    <property type="entry name" value="YedI"/>
    <property type="match status" value="1"/>
</dbReference>
<feature type="transmembrane region" description="Helical" evidence="1">
    <location>
        <begin position="76"/>
        <end position="94"/>
    </location>
</feature>
<keyword evidence="3" id="KW-1185">Reference proteome</keyword>
<dbReference type="EMBL" id="BSFK01000005">
    <property type="protein sequence ID" value="GLK75900.1"/>
    <property type="molecule type" value="Genomic_DNA"/>
</dbReference>
<protein>
    <recommendedName>
        <fullName evidence="4">DUF808 domain-containing protein</fullName>
    </recommendedName>
</protein>
<evidence type="ECO:0000313" key="2">
    <source>
        <dbReference type="EMBL" id="GLK75900.1"/>
    </source>
</evidence>
<evidence type="ECO:0000313" key="3">
    <source>
        <dbReference type="Proteomes" id="UP001143364"/>
    </source>
</evidence>
<keyword evidence="1" id="KW-0812">Transmembrane</keyword>
<feature type="transmembrane region" description="Helical" evidence="1">
    <location>
        <begin position="217"/>
        <end position="244"/>
    </location>
</feature>
<organism evidence="2 3">
    <name type="scientific">Methylopila jiangsuensis</name>
    <dbReference type="NCBI Taxonomy" id="586230"/>
    <lineage>
        <taxon>Bacteria</taxon>
        <taxon>Pseudomonadati</taxon>
        <taxon>Pseudomonadota</taxon>
        <taxon>Alphaproteobacteria</taxon>
        <taxon>Hyphomicrobiales</taxon>
        <taxon>Methylopilaceae</taxon>
        <taxon>Methylopila</taxon>
    </lineage>
</organism>
<evidence type="ECO:0000256" key="1">
    <source>
        <dbReference type="SAM" id="Phobius"/>
    </source>
</evidence>
<name>A0A9W6JE31_9HYPH</name>
<dbReference type="AlphaFoldDB" id="A0A9W6JE31"/>
<accession>A0A9W6JE31</accession>
<dbReference type="GO" id="GO:0005886">
    <property type="term" value="C:plasma membrane"/>
    <property type="evidence" value="ECO:0007669"/>
    <property type="project" value="TreeGrafter"/>
</dbReference>
<keyword evidence="1" id="KW-0472">Membrane</keyword>
<proteinExistence type="predicted"/>
<feature type="transmembrane region" description="Helical" evidence="1">
    <location>
        <begin position="170"/>
        <end position="196"/>
    </location>
</feature>
<dbReference type="PANTHER" id="PTHR30503">
    <property type="entry name" value="INNER MEMBRANE PROTEIN YEDI"/>
    <property type="match status" value="1"/>
</dbReference>
<reference evidence="2" key="1">
    <citation type="journal article" date="2014" name="Int. J. Syst. Evol. Microbiol.">
        <title>Complete genome sequence of Corynebacterium casei LMG S-19264T (=DSM 44701T), isolated from a smear-ripened cheese.</title>
        <authorList>
            <consortium name="US DOE Joint Genome Institute (JGI-PGF)"/>
            <person name="Walter F."/>
            <person name="Albersmeier A."/>
            <person name="Kalinowski J."/>
            <person name="Ruckert C."/>
        </authorList>
    </citation>
    <scope>NUCLEOTIDE SEQUENCE</scope>
    <source>
        <strain evidence="2">VKM B-2555</strain>
    </source>
</reference>
<dbReference type="PANTHER" id="PTHR30503:SF3">
    <property type="entry name" value="INNER MEMBRANE PROTEIN YEDI"/>
    <property type="match status" value="1"/>
</dbReference>
<feature type="transmembrane region" description="Helical" evidence="1">
    <location>
        <begin position="285"/>
        <end position="312"/>
    </location>
</feature>
<keyword evidence="1" id="KW-1133">Transmembrane helix</keyword>
<dbReference type="Proteomes" id="UP001143364">
    <property type="component" value="Unassembled WGS sequence"/>
</dbReference>
<sequence length="327" mass="33203">MSIGLIALLDDVAAIAKVAAASLDDVAGQAAKAGAKAAGVVIDDAAVTPRYLVGFAASRELPIVWRIARGSLKNKILILTPIALALSAFAPWAINPLLMLGGLYLCYEGAEKVYEAIAPHKAHDHEQALGAPQDPQALEDQRVASAVKTDFILSAEIMAITLSVVPEANFWMQAAILIGVGVAITAGVYGAVALIVKADDVGLALAKSERAGGLGRAIGRGLVVGMPVFLKGLAILGTAAMLWVGGGIIAHGLEVYGVTAPAHVIHDAAVAAGRLAPAIGGAVEWLVTAVGSGLLGLILGAATIPVVGYALAPLVRRFSKAKPAQAH</sequence>
<dbReference type="InterPro" id="IPR008526">
    <property type="entry name" value="YedI"/>
</dbReference>
<dbReference type="Pfam" id="PF05661">
    <property type="entry name" value="DUF808"/>
    <property type="match status" value="1"/>
</dbReference>
<evidence type="ECO:0008006" key="4">
    <source>
        <dbReference type="Google" id="ProtNLM"/>
    </source>
</evidence>
<gene>
    <name evidence="2" type="ORF">GCM10008171_11540</name>
</gene>